<dbReference type="InterPro" id="IPR006170">
    <property type="entry name" value="PBP/GOBP"/>
</dbReference>
<comment type="similarity">
    <text evidence="2">Belongs to the PBP/GOBP family.</text>
</comment>
<evidence type="ECO:0000256" key="2">
    <source>
        <dbReference type="ARBA" id="ARBA00008098"/>
    </source>
</evidence>
<organism evidence="5">
    <name type="scientific">Anastrepha fraterculus</name>
    <dbReference type="NCBI Taxonomy" id="95504"/>
    <lineage>
        <taxon>Eukaryota</taxon>
        <taxon>Metazoa</taxon>
        <taxon>Ecdysozoa</taxon>
        <taxon>Arthropoda</taxon>
        <taxon>Hexapoda</taxon>
        <taxon>Insecta</taxon>
        <taxon>Pterygota</taxon>
        <taxon>Neoptera</taxon>
        <taxon>Endopterygota</taxon>
        <taxon>Diptera</taxon>
        <taxon>Brachycera</taxon>
        <taxon>Muscomorpha</taxon>
        <taxon>Tephritoidea</taxon>
        <taxon>Tephritidae</taxon>
        <taxon>Anastrepha</taxon>
        <taxon>Anastrepha fraterculus complex</taxon>
    </lineage>
</organism>
<evidence type="ECO:0000256" key="3">
    <source>
        <dbReference type="ARBA" id="ARBA00022525"/>
    </source>
</evidence>
<dbReference type="Pfam" id="PF01395">
    <property type="entry name" value="PBP_GOBP"/>
    <property type="match status" value="1"/>
</dbReference>
<evidence type="ECO:0000256" key="4">
    <source>
        <dbReference type="ARBA" id="ARBA00022729"/>
    </source>
</evidence>
<dbReference type="AlphaFoldDB" id="A0A1D8QLL9"/>
<comment type="subcellular location">
    <subcellularLocation>
        <location evidence="1">Secreted</location>
    </subcellularLocation>
</comment>
<feature type="non-terminal residue" evidence="5">
    <location>
        <position position="231"/>
    </location>
</feature>
<dbReference type="CDD" id="cd23992">
    <property type="entry name" value="PBP_GOBP"/>
    <property type="match status" value="1"/>
</dbReference>
<protein>
    <submittedName>
        <fullName evidence="5">Odorant-binding protein OBP19c</fullName>
    </submittedName>
</protein>
<dbReference type="GO" id="GO:0005549">
    <property type="term" value="F:odorant binding"/>
    <property type="evidence" value="ECO:0007669"/>
    <property type="project" value="InterPro"/>
</dbReference>
<keyword evidence="4" id="KW-0732">Signal</keyword>
<dbReference type="SUPFAM" id="SSF47565">
    <property type="entry name" value="Insect pheromone/odorant-binding proteins"/>
    <property type="match status" value="1"/>
</dbReference>
<dbReference type="Gene3D" id="1.10.238.20">
    <property type="entry name" value="Pheromone/general odorant binding protein domain"/>
    <property type="match status" value="1"/>
</dbReference>
<evidence type="ECO:0000313" key="5">
    <source>
        <dbReference type="EMBL" id="AOW41538.1"/>
    </source>
</evidence>
<dbReference type="GO" id="GO:0005615">
    <property type="term" value="C:extracellular space"/>
    <property type="evidence" value="ECO:0007669"/>
    <property type="project" value="TreeGrafter"/>
</dbReference>
<dbReference type="EMBL" id="KU317959">
    <property type="protein sequence ID" value="AOW41538.1"/>
    <property type="molecule type" value="mRNA"/>
</dbReference>
<reference evidence="5" key="1">
    <citation type="journal article" date="2016" name="BMC Evol. Biol.">
        <title>Molecular evolution of Odorant-binding proteins gene family in two closely related Anastrepha fruit flies.</title>
        <authorList>
            <person name="Campanini E.B."/>
            <person name="de Brito R.A."/>
        </authorList>
    </citation>
    <scope>NUCLEOTIDE SEQUENCE</scope>
</reference>
<sequence>MSAKFVSKPSSAQNVGHYKSVKWLTCTTSDPIRQAFFNHEIVKKMSNSNNKTLVHILLCLAAIQSLTALDADLYKLSGKRKPLVTREDPSDLDDYKRIKRQLPQTMQPMQEFQDFITSMKVQCATEMGFKPNEYEKSLLHEDQPTPKEKCLMECLLKRMEVMDKNNSLSTPAIGRIADIIGSNNALITSIAMASAENCKKFINAEDSCERAYQINKCIANEMKMRKIKLIY</sequence>
<dbReference type="InterPro" id="IPR036728">
    <property type="entry name" value="PBP_GOBP_sf"/>
</dbReference>
<dbReference type="GO" id="GO:0007608">
    <property type="term" value="P:sensory perception of smell"/>
    <property type="evidence" value="ECO:0007669"/>
    <property type="project" value="TreeGrafter"/>
</dbReference>
<dbReference type="SMART" id="SM00708">
    <property type="entry name" value="PhBP"/>
    <property type="match status" value="1"/>
</dbReference>
<keyword evidence="3" id="KW-0964">Secreted</keyword>
<dbReference type="SMR" id="A0A1D8QLL9"/>
<evidence type="ECO:0000256" key="1">
    <source>
        <dbReference type="ARBA" id="ARBA00004613"/>
    </source>
</evidence>
<dbReference type="PANTHER" id="PTHR11857">
    <property type="entry name" value="ODORANT BINDING PROTEIN-RELATED"/>
    <property type="match status" value="1"/>
</dbReference>
<accession>A0A1D8QLL9</accession>
<dbReference type="PANTHER" id="PTHR11857:SF43">
    <property type="entry name" value="GEO07291P1-RELATED"/>
    <property type="match status" value="1"/>
</dbReference>
<proteinExistence type="evidence at transcript level"/>
<name>A0A1D8QLL9_9MUSC</name>